<dbReference type="PANTHER" id="PTHR22940">
    <property type="entry name" value="TIMEOUT/TIMELESS-2"/>
    <property type="match status" value="1"/>
</dbReference>
<evidence type="ECO:0000256" key="2">
    <source>
        <dbReference type="ARBA" id="ARBA00008174"/>
    </source>
</evidence>
<comment type="subcellular location">
    <subcellularLocation>
        <location evidence="1">Nucleus</location>
    </subcellularLocation>
</comment>
<sequence length="1079" mass="125157">VDLFMMNCELLATCSALGYLEGDTYHKEADCLESVKDLIRYLRHEDDARDVRQQLGESQIVQNDLLPIIIQHRQDKALFDACIRLMVNLTQPAMLCFGKVPDDPVFRHHFLQVTSHLQAYKEAFASESVFCILSETLYNLLQLDWEQRQEEDNLLIERILLLVRNVLHVPANPSEEKKVDDDASVHDQVLWAIHMSGFDDLIKFLASAQSEQQWSMHVLEIISLMFRDQTPEALVSAGHARSAEEKKKDSNELEALRQKEHAEKHSRTLQRGTRHSRFGGSFVVQGLKAIGDKDVIYHRNLQNFKNYTHDIGKAVRRVPKRHRKAQESGEKRRSALNVRLFLREFCVDFLENCYNRLMYLVKESLIREQTQQHDETYYLWALSFFMAFNRGSCFRADLVSETMSIRAFHFIERNITNYYEMLLTDRKEATSWSRRMHLALKAYQELLLTVNEMDRSQDESIRQSSSVIKSNIFYLMEYREIFLTLLRKYDETKQPQSYLKDLVESTHLFLRMLERFCKGRRNLMVQRKRVKQRKSHGKKKEAAPETMSPLVLCLQLSESLTQSLVPFDATSETPLEDQRTEAMVRVQDALLARMGPEALGLLRAAREVWPEGDVFGSADVEPEEELELLKQILHAKLPRSSQTAVVEEEEEEEDGPEMEEEELESVQVSETEFKFLDFIKRFANPGIVHPYLLLLKSYSKNTPHTNHCIARMLHRLAVDLKMDALLFQLSVFHIFNKILNDPAAAAYQELVTLGKYLVKRFVSLAAQNNKAYVELLFWKNVGAVREMTEGYTKEWVLFFFQVLNRTRRQKPKKGTGIVLWTEEQELELQMLFEEYRDSDDVLGSIMKKLTAKRSRARVVDKLLSMGLVSERRELYKKRSRSFLAELTQGTQDDPVDRDDEYEQEDESEESEAEDLEEQESERPLNGGMSGPLLWLQNCLNKTADDRENDGLSQPVPLAPFTESNEEAMENKSFQRLLRKLGMRAPANEQESFWRIPAKISVSQLRSAAAALSPEEDKPKNDDEQDGTRSPAEEPRGEEEEDASHEQRAQALRALLLARKRKRYTAEDAGIYGRFIFCLG</sequence>
<dbReference type="PANTHER" id="PTHR22940:SF4">
    <property type="entry name" value="PROTEIN TIMELESS HOMOLOG"/>
    <property type="match status" value="1"/>
</dbReference>
<evidence type="ECO:0000259" key="6">
    <source>
        <dbReference type="Pfam" id="PF04821"/>
    </source>
</evidence>
<feature type="region of interest" description="Disordered" evidence="5">
    <location>
        <begin position="640"/>
        <end position="661"/>
    </location>
</feature>
<feature type="domain" description="Timeless N-terminal" evidence="6">
    <location>
        <begin position="24"/>
        <end position="284"/>
    </location>
</feature>
<dbReference type="AlphaFoldDB" id="A0AAX7W1Z9"/>
<dbReference type="GO" id="GO:0031298">
    <property type="term" value="C:replication fork protection complex"/>
    <property type="evidence" value="ECO:0007669"/>
    <property type="project" value="TreeGrafter"/>
</dbReference>
<dbReference type="InterPro" id="IPR006906">
    <property type="entry name" value="Timeless_N"/>
</dbReference>
<feature type="region of interest" description="Disordered" evidence="5">
    <location>
        <begin position="885"/>
        <end position="929"/>
    </location>
</feature>
<keyword evidence="4" id="KW-0131">Cell cycle</keyword>
<name>A0AAX7W1Z9_ASTCA</name>
<evidence type="ECO:0000313" key="9">
    <source>
        <dbReference type="Proteomes" id="UP000265100"/>
    </source>
</evidence>
<dbReference type="Pfam" id="PF05029">
    <property type="entry name" value="TIMELESS_C"/>
    <property type="match status" value="1"/>
</dbReference>
<feature type="domain" description="Timeless C-terminal" evidence="7">
    <location>
        <begin position="925"/>
        <end position="1005"/>
    </location>
</feature>
<dbReference type="Pfam" id="PF26019">
    <property type="entry name" value="HTH_TIMELESS"/>
    <property type="match status" value="1"/>
</dbReference>
<feature type="region of interest" description="Disordered" evidence="5">
    <location>
        <begin position="236"/>
        <end position="272"/>
    </location>
</feature>
<dbReference type="InterPro" id="IPR044998">
    <property type="entry name" value="Timeless"/>
</dbReference>
<reference evidence="8" key="3">
    <citation type="submission" date="2025-08" db="UniProtKB">
        <authorList>
            <consortium name="Ensembl"/>
        </authorList>
    </citation>
    <scope>IDENTIFICATION</scope>
</reference>
<evidence type="ECO:0000256" key="3">
    <source>
        <dbReference type="ARBA" id="ARBA00023242"/>
    </source>
</evidence>
<dbReference type="InterPro" id="IPR007725">
    <property type="entry name" value="TIMELESS_C"/>
</dbReference>
<organism evidence="8 9">
    <name type="scientific">Astatotilapia calliptera</name>
    <name type="common">Eastern happy</name>
    <name type="synonym">Chromis callipterus</name>
    <dbReference type="NCBI Taxonomy" id="8154"/>
    <lineage>
        <taxon>Eukaryota</taxon>
        <taxon>Metazoa</taxon>
        <taxon>Chordata</taxon>
        <taxon>Craniata</taxon>
        <taxon>Vertebrata</taxon>
        <taxon>Euteleostomi</taxon>
        <taxon>Actinopterygii</taxon>
        <taxon>Neopterygii</taxon>
        <taxon>Teleostei</taxon>
        <taxon>Neoteleostei</taxon>
        <taxon>Acanthomorphata</taxon>
        <taxon>Ovalentaria</taxon>
        <taxon>Cichlomorphae</taxon>
        <taxon>Cichliformes</taxon>
        <taxon>Cichlidae</taxon>
        <taxon>African cichlids</taxon>
        <taxon>Pseudocrenilabrinae</taxon>
        <taxon>Haplochromini</taxon>
        <taxon>Astatotilapia</taxon>
    </lineage>
</organism>
<evidence type="ECO:0000256" key="5">
    <source>
        <dbReference type="SAM" id="MobiDB-lite"/>
    </source>
</evidence>
<evidence type="ECO:0000256" key="4">
    <source>
        <dbReference type="ARBA" id="ARBA00023306"/>
    </source>
</evidence>
<dbReference type="GO" id="GO:0006281">
    <property type="term" value="P:DNA repair"/>
    <property type="evidence" value="ECO:0007669"/>
    <property type="project" value="TreeGrafter"/>
</dbReference>
<comment type="similarity">
    <text evidence="2">Belongs to the timeless family.</text>
</comment>
<feature type="region of interest" description="Disordered" evidence="5">
    <location>
        <begin position="944"/>
        <end position="969"/>
    </location>
</feature>
<accession>A0AAX7W1Z9</accession>
<gene>
    <name evidence="8" type="primary">TIMELESS</name>
</gene>
<reference evidence="8" key="4">
    <citation type="submission" date="2025-09" db="UniProtKB">
        <authorList>
            <consortium name="Ensembl"/>
        </authorList>
    </citation>
    <scope>IDENTIFICATION</scope>
</reference>
<dbReference type="Ensembl" id="ENSACLT00000096367.1">
    <property type="protein sequence ID" value="ENSACLP00000082906.1"/>
    <property type="gene ID" value="ENSACLG00000003785.2"/>
</dbReference>
<dbReference type="Proteomes" id="UP000265100">
    <property type="component" value="Chromosome 5"/>
</dbReference>
<evidence type="ECO:0000313" key="8">
    <source>
        <dbReference type="Ensembl" id="ENSACLP00000082906.1"/>
    </source>
</evidence>
<keyword evidence="3" id="KW-0539">Nucleus</keyword>
<dbReference type="GO" id="GO:0043111">
    <property type="term" value="P:replication fork arrest"/>
    <property type="evidence" value="ECO:0007669"/>
    <property type="project" value="TreeGrafter"/>
</dbReference>
<feature type="compositionally biased region" description="Acidic residues" evidence="5">
    <location>
        <begin position="646"/>
        <end position="661"/>
    </location>
</feature>
<dbReference type="GeneTree" id="ENSGT00390000015124"/>
<evidence type="ECO:0000256" key="1">
    <source>
        <dbReference type="ARBA" id="ARBA00004123"/>
    </source>
</evidence>
<dbReference type="GO" id="GO:0000076">
    <property type="term" value="P:DNA replication checkpoint signaling"/>
    <property type="evidence" value="ECO:0007669"/>
    <property type="project" value="TreeGrafter"/>
</dbReference>
<proteinExistence type="inferred from homology"/>
<reference evidence="8 9" key="1">
    <citation type="submission" date="2018-05" db="EMBL/GenBank/DDBJ databases">
        <authorList>
            <person name="Datahose"/>
        </authorList>
    </citation>
    <scope>NUCLEOTIDE SEQUENCE</scope>
</reference>
<dbReference type="GO" id="GO:0003677">
    <property type="term" value="F:DNA binding"/>
    <property type="evidence" value="ECO:0007669"/>
    <property type="project" value="TreeGrafter"/>
</dbReference>
<dbReference type="GO" id="GO:0048511">
    <property type="term" value="P:rhythmic process"/>
    <property type="evidence" value="ECO:0007669"/>
    <property type="project" value="UniProtKB-KW"/>
</dbReference>
<protein>
    <recommendedName>
        <fullName evidence="10">Timeless circadian clock</fullName>
    </recommendedName>
</protein>
<feature type="compositionally biased region" description="Acidic residues" evidence="5">
    <location>
        <begin position="893"/>
        <end position="919"/>
    </location>
</feature>
<feature type="region of interest" description="Disordered" evidence="5">
    <location>
        <begin position="1004"/>
        <end position="1047"/>
    </location>
</feature>
<feature type="compositionally biased region" description="Basic and acidic residues" evidence="5">
    <location>
        <begin position="241"/>
        <end position="266"/>
    </location>
</feature>
<dbReference type="Pfam" id="PF04821">
    <property type="entry name" value="TIMELESS"/>
    <property type="match status" value="1"/>
</dbReference>
<keyword evidence="9" id="KW-1185">Reference proteome</keyword>
<evidence type="ECO:0008006" key="10">
    <source>
        <dbReference type="Google" id="ProtNLM"/>
    </source>
</evidence>
<evidence type="ECO:0000259" key="7">
    <source>
        <dbReference type="Pfam" id="PF05029"/>
    </source>
</evidence>
<reference evidence="9" key="2">
    <citation type="submission" date="2023-03" db="EMBL/GenBank/DDBJ databases">
        <authorList>
            <consortium name="Wellcome Sanger Institute Data Sharing"/>
        </authorList>
    </citation>
    <scope>NUCLEOTIDE SEQUENCE [LARGE SCALE GENOMIC DNA]</scope>
</reference>